<feature type="transmembrane region" description="Helical" evidence="1">
    <location>
        <begin position="35"/>
        <end position="53"/>
    </location>
</feature>
<feature type="transmembrane region" description="Helical" evidence="1">
    <location>
        <begin position="6"/>
        <end position="23"/>
    </location>
</feature>
<dbReference type="SUPFAM" id="SSF103481">
    <property type="entry name" value="Multidrug resistance efflux transporter EmrE"/>
    <property type="match status" value="1"/>
</dbReference>
<accession>A0A6C0IE89</accession>
<protein>
    <recommendedName>
        <fullName evidence="3">EamA domain-containing protein</fullName>
    </recommendedName>
</protein>
<dbReference type="AlphaFoldDB" id="A0A6C0IE89"/>
<evidence type="ECO:0000313" key="2">
    <source>
        <dbReference type="EMBL" id="QHT89833.1"/>
    </source>
</evidence>
<organism evidence="2">
    <name type="scientific">viral metagenome</name>
    <dbReference type="NCBI Taxonomy" id="1070528"/>
    <lineage>
        <taxon>unclassified sequences</taxon>
        <taxon>metagenomes</taxon>
        <taxon>organismal metagenomes</taxon>
    </lineage>
</organism>
<keyword evidence="1" id="KW-0812">Transmembrane</keyword>
<name>A0A6C0IE89_9ZZZZ</name>
<feature type="transmembrane region" description="Helical" evidence="1">
    <location>
        <begin position="65"/>
        <end position="84"/>
    </location>
</feature>
<evidence type="ECO:0008006" key="3">
    <source>
        <dbReference type="Google" id="ProtNLM"/>
    </source>
</evidence>
<proteinExistence type="predicted"/>
<keyword evidence="1" id="KW-0472">Membrane</keyword>
<keyword evidence="1" id="KW-1133">Transmembrane helix</keyword>
<evidence type="ECO:0000256" key="1">
    <source>
        <dbReference type="SAM" id="Phobius"/>
    </source>
</evidence>
<dbReference type="InterPro" id="IPR037185">
    <property type="entry name" value="EmrE-like"/>
</dbReference>
<reference evidence="2" key="1">
    <citation type="journal article" date="2020" name="Nature">
        <title>Giant virus diversity and host interactions through global metagenomics.</title>
        <authorList>
            <person name="Schulz F."/>
            <person name="Roux S."/>
            <person name="Paez-Espino D."/>
            <person name="Jungbluth S."/>
            <person name="Walsh D.A."/>
            <person name="Denef V.J."/>
            <person name="McMahon K.D."/>
            <person name="Konstantinidis K.T."/>
            <person name="Eloe-Fadrosh E.A."/>
            <person name="Kyrpides N.C."/>
            <person name="Woyke T."/>
        </authorList>
    </citation>
    <scope>NUCLEOTIDE SEQUENCE</scope>
    <source>
        <strain evidence="2">GVMAG-M-3300023184-62</strain>
    </source>
</reference>
<sequence length="114" mass="12815">MLDWLSLGFALVMATIDVAMLSIIKSYSIGSVKSIKWMIIPTIAYAIQPWIFLKSLNFSSMIAMNLLWDLISDVFVTANGYLIFGERLTRTKMMGVALSFISIYLLSCKDSELC</sequence>
<dbReference type="EMBL" id="MN740152">
    <property type="protein sequence ID" value="QHT89833.1"/>
    <property type="molecule type" value="Genomic_DNA"/>
</dbReference>
<dbReference type="Gene3D" id="1.10.3730.20">
    <property type="match status" value="1"/>
</dbReference>